<gene>
    <name evidence="1" type="ORF">AK812_SmicGene32683</name>
</gene>
<reference evidence="1 2" key="1">
    <citation type="submission" date="2016-02" db="EMBL/GenBank/DDBJ databases">
        <title>Genome analysis of coral dinoflagellate symbionts highlights evolutionary adaptations to a symbiotic lifestyle.</title>
        <authorList>
            <person name="Aranda M."/>
            <person name="Li Y."/>
            <person name="Liew Y.J."/>
            <person name="Baumgarten S."/>
            <person name="Simakov O."/>
            <person name="Wilson M."/>
            <person name="Piel J."/>
            <person name="Ashoor H."/>
            <person name="Bougouffa S."/>
            <person name="Bajic V.B."/>
            <person name="Ryu T."/>
            <person name="Ravasi T."/>
            <person name="Bayer T."/>
            <person name="Micklem G."/>
            <person name="Kim H."/>
            <person name="Bhak J."/>
            <person name="Lajeunesse T.C."/>
            <person name="Voolstra C.R."/>
        </authorList>
    </citation>
    <scope>NUCLEOTIDE SEQUENCE [LARGE SCALE GENOMIC DNA]</scope>
    <source>
        <strain evidence="1 2">CCMP2467</strain>
    </source>
</reference>
<name>A0A1Q9CTH7_SYMMI</name>
<organism evidence="1 2">
    <name type="scientific">Symbiodinium microadriaticum</name>
    <name type="common">Dinoflagellate</name>
    <name type="synonym">Zooxanthella microadriatica</name>
    <dbReference type="NCBI Taxonomy" id="2951"/>
    <lineage>
        <taxon>Eukaryota</taxon>
        <taxon>Sar</taxon>
        <taxon>Alveolata</taxon>
        <taxon>Dinophyceae</taxon>
        <taxon>Suessiales</taxon>
        <taxon>Symbiodiniaceae</taxon>
        <taxon>Symbiodinium</taxon>
    </lineage>
</organism>
<sequence length="82" mass="9322">MLTLVSFKPILLKAVLEPSNFLSESMAKFESLWLKALVPIFAQQHELHDSALTEQSLWPSTWVFRPGLFGSEASSWEANERT</sequence>
<dbReference type="Proteomes" id="UP000186817">
    <property type="component" value="Unassembled WGS sequence"/>
</dbReference>
<evidence type="ECO:0000313" key="2">
    <source>
        <dbReference type="Proteomes" id="UP000186817"/>
    </source>
</evidence>
<comment type="caution">
    <text evidence="1">The sequence shown here is derived from an EMBL/GenBank/DDBJ whole genome shotgun (WGS) entry which is preliminary data.</text>
</comment>
<keyword evidence="2" id="KW-1185">Reference proteome</keyword>
<evidence type="ECO:0000313" key="1">
    <source>
        <dbReference type="EMBL" id="OLP86238.1"/>
    </source>
</evidence>
<accession>A0A1Q9CTH7</accession>
<dbReference type="EMBL" id="LSRX01000927">
    <property type="protein sequence ID" value="OLP86238.1"/>
    <property type="molecule type" value="Genomic_DNA"/>
</dbReference>
<protein>
    <submittedName>
        <fullName evidence="1">Uncharacterized protein</fullName>
    </submittedName>
</protein>
<dbReference type="AlphaFoldDB" id="A0A1Q9CTH7"/>
<proteinExistence type="predicted"/>